<dbReference type="SUPFAM" id="SSF51294">
    <property type="entry name" value="Hedgehog/intein (Hint) domain"/>
    <property type="match status" value="1"/>
</dbReference>
<dbReference type="Proteomes" id="UP000449846">
    <property type="component" value="Unassembled WGS sequence"/>
</dbReference>
<evidence type="ECO:0000313" key="2">
    <source>
        <dbReference type="EMBL" id="MTH60674.1"/>
    </source>
</evidence>
<dbReference type="AlphaFoldDB" id="A0A844HQI1"/>
<keyword evidence="2" id="KW-0808">Transferase</keyword>
<evidence type="ECO:0000259" key="1">
    <source>
        <dbReference type="Pfam" id="PF13403"/>
    </source>
</evidence>
<dbReference type="InterPro" id="IPR036844">
    <property type="entry name" value="Hint_dom_sf"/>
</dbReference>
<keyword evidence="2" id="KW-0489">Methyltransferase</keyword>
<dbReference type="EMBL" id="WMIG01000009">
    <property type="protein sequence ID" value="MTH60674.1"/>
    <property type="molecule type" value="Genomic_DNA"/>
</dbReference>
<gene>
    <name evidence="2" type="ORF">GL300_15775</name>
</gene>
<reference evidence="2 3" key="1">
    <citation type="submission" date="2019-11" db="EMBL/GenBank/DDBJ databases">
        <authorList>
            <person name="Dong K."/>
        </authorList>
    </citation>
    <scope>NUCLEOTIDE SEQUENCE [LARGE SCALE GENOMIC DNA]</scope>
    <source>
        <strain evidence="2 3">NBRC 112902</strain>
    </source>
</reference>
<dbReference type="OrthoDB" id="6305173at2"/>
<dbReference type="Pfam" id="PF13403">
    <property type="entry name" value="Hint_2"/>
    <property type="match status" value="1"/>
</dbReference>
<dbReference type="InterPro" id="IPR028992">
    <property type="entry name" value="Hedgehog/Intein_dom"/>
</dbReference>
<dbReference type="RefSeq" id="WP_155040610.1">
    <property type="nucleotide sequence ID" value="NZ_WMIG01000009.1"/>
</dbReference>
<protein>
    <submittedName>
        <fullName evidence="2">tRNA methyltransferase</fullName>
    </submittedName>
</protein>
<proteinExistence type="predicted"/>
<organism evidence="2 3">
    <name type="scientific">Paracoccus litorisediminis</name>
    <dbReference type="NCBI Taxonomy" id="2006130"/>
    <lineage>
        <taxon>Bacteria</taxon>
        <taxon>Pseudomonadati</taxon>
        <taxon>Pseudomonadota</taxon>
        <taxon>Alphaproteobacteria</taxon>
        <taxon>Rhodobacterales</taxon>
        <taxon>Paracoccaceae</taxon>
        <taxon>Paracoccus</taxon>
    </lineage>
</organism>
<dbReference type="GO" id="GO:0008168">
    <property type="term" value="F:methyltransferase activity"/>
    <property type="evidence" value="ECO:0007669"/>
    <property type="project" value="UniProtKB-KW"/>
</dbReference>
<name>A0A844HQI1_9RHOB</name>
<feature type="domain" description="Hedgehog/Intein (Hint)" evidence="1">
    <location>
        <begin position="171"/>
        <end position="302"/>
    </location>
</feature>
<dbReference type="GO" id="GO:0032259">
    <property type="term" value="P:methylation"/>
    <property type="evidence" value="ECO:0007669"/>
    <property type="project" value="UniProtKB-KW"/>
</dbReference>
<comment type="caution">
    <text evidence="2">The sequence shown here is derived from an EMBL/GenBank/DDBJ whole genome shotgun (WGS) entry which is preliminary data.</text>
</comment>
<evidence type="ECO:0000313" key="3">
    <source>
        <dbReference type="Proteomes" id="UP000449846"/>
    </source>
</evidence>
<keyword evidence="3" id="KW-1185">Reference proteome</keyword>
<sequence>MATFTVSADSVATGTIQQENGNNVVSADTLPIDDFLAGLGLDSSNAVLHITIDDSNIVTDEDLDGDGVNDAYVASGTPVTYMEIDVYGDGSLVYTLSPQNPNQNELHTDNQVSGNVSQFNGSFYILDSEGNQVGEIDGNVYLSSDGGFTAGENKVVDSQSNGGFVIDDMAVCYLYGTRIMTSRGEVRVEDLREGDLVVCRFGGLRPVQWIGRQALSGFRARGQEAIRFARGSIAENVPREPLLVSAGHSMLVGEILVLAADLVNGITITREKARKKWDYYQIDLGVHDLVLAEGAWSETFADCGSFRDRFDNAHDYRVLFPDEVAPAVPVLCAPRPTAGADYLAALEQTARIALGVKRVSPAGRLEGTIEGLAAPSHVTGWAMDTTNPGQPLALDLVLDGEVIGTTIACVPRRGKARKGQMGFVFSGDAVLSMDELQRVAVRRAEDGQILAPVLYANPGPMHGHVDLIESNGRIDGWARDKVHPNHPVLLEVLLGSEVLGTALACHHRPDLAKVEFGNVAFSFQAGRALSVDEMALVQVRRAGDAAILPRSDSTRLITAQTGATKAA</sequence>
<accession>A0A844HQI1</accession>